<evidence type="ECO:0000313" key="16">
    <source>
        <dbReference type="Proteomes" id="UP000198636"/>
    </source>
</evidence>
<protein>
    <recommendedName>
        <fullName evidence="11">Nodulation protein E</fullName>
    </recommendedName>
    <alternativeName>
        <fullName evidence="12">Host-specificity of nodulation protein B</fullName>
    </alternativeName>
</protein>
<dbReference type="CDD" id="cd00834">
    <property type="entry name" value="KAS_I_II"/>
    <property type="match status" value="1"/>
</dbReference>
<evidence type="ECO:0000256" key="5">
    <source>
        <dbReference type="ARBA" id="ARBA00022519"/>
    </source>
</evidence>
<dbReference type="PROSITE" id="PS00606">
    <property type="entry name" value="KS3_1"/>
    <property type="match status" value="1"/>
</dbReference>
<dbReference type="PROSITE" id="PS52004">
    <property type="entry name" value="KS3_2"/>
    <property type="match status" value="1"/>
</dbReference>
<evidence type="ECO:0000256" key="7">
    <source>
        <dbReference type="ARBA" id="ARBA00022692"/>
    </source>
</evidence>
<dbReference type="Proteomes" id="UP000198636">
    <property type="component" value="Unassembled WGS sequence"/>
</dbReference>
<dbReference type="SUPFAM" id="SSF53901">
    <property type="entry name" value="Thiolase-like"/>
    <property type="match status" value="1"/>
</dbReference>
<keyword evidence="8" id="KW-1133">Transmembrane helix</keyword>
<dbReference type="InterPro" id="IPR020841">
    <property type="entry name" value="PKS_Beta-ketoAc_synthase_dom"/>
</dbReference>
<dbReference type="GO" id="GO:0006633">
    <property type="term" value="P:fatty acid biosynthetic process"/>
    <property type="evidence" value="ECO:0007669"/>
    <property type="project" value="InterPro"/>
</dbReference>
<feature type="domain" description="Ketosynthase family 3 (KS3)" evidence="14">
    <location>
        <begin position="1"/>
        <end position="410"/>
    </location>
</feature>
<keyword evidence="4" id="KW-1003">Cell membrane</keyword>
<dbReference type="InterPro" id="IPR000794">
    <property type="entry name" value="Beta-ketoacyl_synthase"/>
</dbReference>
<evidence type="ECO:0000256" key="12">
    <source>
        <dbReference type="ARBA" id="ARBA00041756"/>
    </source>
</evidence>
<dbReference type="STRING" id="1120976.SAMN03080606_02289"/>
<evidence type="ECO:0000256" key="4">
    <source>
        <dbReference type="ARBA" id="ARBA00022475"/>
    </source>
</evidence>
<evidence type="ECO:0000259" key="14">
    <source>
        <dbReference type="PROSITE" id="PS52004"/>
    </source>
</evidence>
<dbReference type="PANTHER" id="PTHR11712">
    <property type="entry name" value="POLYKETIDE SYNTHASE-RELATED"/>
    <property type="match status" value="1"/>
</dbReference>
<comment type="similarity">
    <text evidence="2 13">Belongs to the thiolase-like superfamily. Beta-ketoacyl-ACP synthases family.</text>
</comment>
<accession>A0A1G5I9D5</accession>
<keyword evidence="3" id="KW-0536">Nodulation</keyword>
<dbReference type="GO" id="GO:0004315">
    <property type="term" value="F:3-oxoacyl-[acyl-carrier-protein] synthase activity"/>
    <property type="evidence" value="ECO:0007669"/>
    <property type="project" value="InterPro"/>
</dbReference>
<dbReference type="EMBL" id="FMUS01000014">
    <property type="protein sequence ID" value="SCY72663.1"/>
    <property type="molecule type" value="Genomic_DNA"/>
</dbReference>
<dbReference type="PANTHER" id="PTHR11712:SF352">
    <property type="entry name" value="3-OXOACYL-[ACYL-CARRIER-PROTEIN] SYNTHASE"/>
    <property type="match status" value="1"/>
</dbReference>
<keyword evidence="16" id="KW-1185">Reference proteome</keyword>
<dbReference type="InterPro" id="IPR014031">
    <property type="entry name" value="Ketoacyl_synth_C"/>
</dbReference>
<dbReference type="SMART" id="SM00825">
    <property type="entry name" value="PKS_KS"/>
    <property type="match status" value="1"/>
</dbReference>
<comment type="subcellular location">
    <subcellularLocation>
        <location evidence="1">Cell inner membrane</location>
    </subcellularLocation>
</comment>
<dbReference type="AlphaFoldDB" id="A0A1G5I9D5"/>
<dbReference type="Pfam" id="PF00109">
    <property type="entry name" value="ketoacyl-synt"/>
    <property type="match status" value="1"/>
</dbReference>
<evidence type="ECO:0000256" key="2">
    <source>
        <dbReference type="ARBA" id="ARBA00008467"/>
    </source>
</evidence>
<dbReference type="OrthoDB" id="9808669at2"/>
<keyword evidence="9" id="KW-0472">Membrane</keyword>
<dbReference type="GO" id="GO:0005886">
    <property type="term" value="C:plasma membrane"/>
    <property type="evidence" value="ECO:0007669"/>
    <property type="project" value="UniProtKB-SubCell"/>
</dbReference>
<keyword evidence="5" id="KW-0997">Cell inner membrane</keyword>
<name>A0A1G5I9D5_9FIRM</name>
<evidence type="ECO:0000256" key="8">
    <source>
        <dbReference type="ARBA" id="ARBA00022989"/>
    </source>
</evidence>
<evidence type="ECO:0000256" key="6">
    <source>
        <dbReference type="ARBA" id="ARBA00022679"/>
    </source>
</evidence>
<dbReference type="Gene3D" id="3.40.47.10">
    <property type="match status" value="1"/>
</dbReference>
<evidence type="ECO:0000256" key="1">
    <source>
        <dbReference type="ARBA" id="ARBA00004533"/>
    </source>
</evidence>
<dbReference type="InterPro" id="IPR014030">
    <property type="entry name" value="Ketoacyl_synth_N"/>
</dbReference>
<dbReference type="RefSeq" id="WP_091543417.1">
    <property type="nucleotide sequence ID" value="NZ_FMUS01000014.1"/>
</dbReference>
<sequence>MRRVVITGIAPVTALGIGEEFFESIFENKRVIQPIPEVYQKNYEFKSKHYVPAPEINLKEFGFSRTLDKMMSNASKIMVLAVYLALKDAKISLMEKDKRYYSHLLEESAIIIGTGFTSIEVAFNSFKGHLGNIDNEKYNRLTIPMIMTNAPASWISIIFGVMGDNFTLNTACASGTYAIGEAYKRIKSGESNLVISGGVECLVDETGATMRGFDILDTLNKDNDGYGKPFSRSRSGFLYNDGAGCALILEEYQHAKNRGAEIYCEILNYEKNSDSYSIVQMNKDGNSIEELIRKLIGEEKIDYINTHGTGTDLNDAVEADVIRRIFGNKDTQPYINSSKGIIGHSLGASGALEAAITAYSIKHGKIHGNFVEDIMDNLNASYENLSTPINRAISLSYGFGGHNGGLMFGGNKP</sequence>
<dbReference type="Pfam" id="PF02801">
    <property type="entry name" value="Ketoacyl-synt_C"/>
    <property type="match status" value="1"/>
</dbReference>
<reference evidence="15 16" key="1">
    <citation type="submission" date="2016-10" db="EMBL/GenBank/DDBJ databases">
        <authorList>
            <person name="de Groot N.N."/>
        </authorList>
    </citation>
    <scope>NUCLEOTIDE SEQUENCE [LARGE SCALE GENOMIC DNA]</scope>
    <source>
        <strain evidence="15 16">DSM 18978</strain>
    </source>
</reference>
<evidence type="ECO:0000256" key="11">
    <source>
        <dbReference type="ARBA" id="ARBA00039445"/>
    </source>
</evidence>
<gene>
    <name evidence="15" type="ORF">SAMN03080606_02289</name>
</gene>
<keyword evidence="6 13" id="KW-0808">Transferase</keyword>
<dbReference type="InterPro" id="IPR018201">
    <property type="entry name" value="Ketoacyl_synth_AS"/>
</dbReference>
<comment type="function">
    <text evidence="10">Proposed to synthesize NOD factor fatty acyl chain. Involved in the synthesis of a highly unsaturated fatty acid moiety, which forms part of a lipo-oligosaccharide that is responsible for host specificity.</text>
</comment>
<evidence type="ECO:0000256" key="9">
    <source>
        <dbReference type="ARBA" id="ARBA00023136"/>
    </source>
</evidence>
<evidence type="ECO:0000256" key="13">
    <source>
        <dbReference type="RuleBase" id="RU003694"/>
    </source>
</evidence>
<evidence type="ECO:0000256" key="3">
    <source>
        <dbReference type="ARBA" id="ARBA00022458"/>
    </source>
</evidence>
<keyword evidence="7" id="KW-0812">Transmembrane</keyword>
<evidence type="ECO:0000313" key="15">
    <source>
        <dbReference type="EMBL" id="SCY72663.1"/>
    </source>
</evidence>
<proteinExistence type="inferred from homology"/>
<organism evidence="15 16">
    <name type="scientific">Alkaliphilus peptidifermentans DSM 18978</name>
    <dbReference type="NCBI Taxonomy" id="1120976"/>
    <lineage>
        <taxon>Bacteria</taxon>
        <taxon>Bacillati</taxon>
        <taxon>Bacillota</taxon>
        <taxon>Clostridia</taxon>
        <taxon>Peptostreptococcales</taxon>
        <taxon>Natronincolaceae</taxon>
        <taxon>Alkaliphilus</taxon>
    </lineage>
</organism>
<dbReference type="InterPro" id="IPR016039">
    <property type="entry name" value="Thiolase-like"/>
</dbReference>
<evidence type="ECO:0000256" key="10">
    <source>
        <dbReference type="ARBA" id="ARBA00037576"/>
    </source>
</evidence>